<keyword evidence="2" id="KW-1185">Reference proteome</keyword>
<protein>
    <submittedName>
        <fullName evidence="1">Cupin domain-containing protein</fullName>
    </submittedName>
</protein>
<gene>
    <name evidence="1" type="ORF">F6X38_15825</name>
</gene>
<dbReference type="EMBL" id="VZDO01000013">
    <property type="protein sequence ID" value="KAB0678495.1"/>
    <property type="molecule type" value="Genomic_DNA"/>
</dbReference>
<reference evidence="1 2" key="1">
    <citation type="submission" date="2019-09" db="EMBL/GenBank/DDBJ databases">
        <title>YIM 132180 draft genome.</title>
        <authorList>
            <person name="Zhang K."/>
        </authorList>
    </citation>
    <scope>NUCLEOTIDE SEQUENCE [LARGE SCALE GENOMIC DNA]</scope>
    <source>
        <strain evidence="1 2">YIM 132180</strain>
    </source>
</reference>
<accession>A0A7V7TVH9</accession>
<proteinExistence type="predicted"/>
<sequence>MSDDAGAKPTVPYWHLHTDADGVSRQTRCAMTEFESKSMQPPAAPQWQGNKHHDGMTVMVTVQPVGWTGTWHENPAPQWIIPLSGRWFVESMDGTRVEMGPGEISFGEDQDCVETAEGKKGHLSGTVGNQPAVLMVVQFDGKRDAKTPCRFA</sequence>
<dbReference type="AlphaFoldDB" id="A0A7V7TVH9"/>
<dbReference type="Proteomes" id="UP000432089">
    <property type="component" value="Unassembled WGS sequence"/>
</dbReference>
<dbReference type="RefSeq" id="WP_150971265.1">
    <property type="nucleotide sequence ID" value="NZ_VZDO01000013.1"/>
</dbReference>
<dbReference type="CDD" id="cd07009">
    <property type="entry name" value="cupin_BLL0285-like"/>
    <property type="match status" value="1"/>
</dbReference>
<dbReference type="Gene3D" id="2.60.120.10">
    <property type="entry name" value="Jelly Rolls"/>
    <property type="match status" value="1"/>
</dbReference>
<evidence type="ECO:0000313" key="1">
    <source>
        <dbReference type="EMBL" id="KAB0678495.1"/>
    </source>
</evidence>
<dbReference type="InterPro" id="IPR014710">
    <property type="entry name" value="RmlC-like_jellyroll"/>
</dbReference>
<organism evidence="1 2">
    <name type="scientific">Plantimonas leprariae</name>
    <dbReference type="NCBI Taxonomy" id="2615207"/>
    <lineage>
        <taxon>Bacteria</taxon>
        <taxon>Pseudomonadati</taxon>
        <taxon>Pseudomonadota</taxon>
        <taxon>Alphaproteobacteria</taxon>
        <taxon>Hyphomicrobiales</taxon>
        <taxon>Aurantimonadaceae</taxon>
        <taxon>Plantimonas</taxon>
    </lineage>
</organism>
<evidence type="ECO:0000313" key="2">
    <source>
        <dbReference type="Proteomes" id="UP000432089"/>
    </source>
</evidence>
<dbReference type="SUPFAM" id="SSF51182">
    <property type="entry name" value="RmlC-like cupins"/>
    <property type="match status" value="1"/>
</dbReference>
<dbReference type="InterPro" id="IPR011051">
    <property type="entry name" value="RmlC_Cupin_sf"/>
</dbReference>
<comment type="caution">
    <text evidence="1">The sequence shown here is derived from an EMBL/GenBank/DDBJ whole genome shotgun (WGS) entry which is preliminary data.</text>
</comment>
<name>A0A7V7TVH9_9HYPH</name>